<dbReference type="AlphaFoldDB" id="A0A1H2U3A5"/>
<proteinExistence type="predicted"/>
<keyword evidence="1" id="KW-0449">Lipoprotein</keyword>
<gene>
    <name evidence="1" type="ORF">SAMN05421882_101414</name>
</gene>
<organism evidence="1 2">
    <name type="scientific">Nitrosomonas communis</name>
    <dbReference type="NCBI Taxonomy" id="44574"/>
    <lineage>
        <taxon>Bacteria</taxon>
        <taxon>Pseudomonadati</taxon>
        <taxon>Pseudomonadota</taxon>
        <taxon>Betaproteobacteria</taxon>
        <taxon>Nitrosomonadales</taxon>
        <taxon>Nitrosomonadaceae</taxon>
        <taxon>Nitrosomonas</taxon>
    </lineage>
</organism>
<dbReference type="RefSeq" id="WP_074666765.1">
    <property type="nucleotide sequence ID" value="NZ_CBDIPD010000061.1"/>
</dbReference>
<evidence type="ECO:0000313" key="1">
    <source>
        <dbReference type="EMBL" id="SDW50561.1"/>
    </source>
</evidence>
<dbReference type="InterPro" id="IPR027584">
    <property type="entry name" value="TrbK_RP4"/>
</dbReference>
<dbReference type="EMBL" id="FNNH01000014">
    <property type="protein sequence ID" value="SDW50561.1"/>
    <property type="molecule type" value="Genomic_DNA"/>
</dbReference>
<sequence length="65" mass="6980">MNIKFSFVCIIGLSIALIGCDGGPPEANAVNCSGKGMEKALTAFRNNETERQAFIDKCDALNKEN</sequence>
<dbReference type="Proteomes" id="UP000183454">
    <property type="component" value="Unassembled WGS sequence"/>
</dbReference>
<evidence type="ECO:0000313" key="2">
    <source>
        <dbReference type="Proteomes" id="UP000183454"/>
    </source>
</evidence>
<protein>
    <submittedName>
        <fullName evidence="1">Entry exclusion lipoprotein TrbK</fullName>
    </submittedName>
</protein>
<name>A0A1H2U3A5_9PROT</name>
<reference evidence="1 2" key="1">
    <citation type="submission" date="2016-10" db="EMBL/GenBank/DDBJ databases">
        <authorList>
            <person name="de Groot N.N."/>
        </authorList>
    </citation>
    <scope>NUCLEOTIDE SEQUENCE [LARGE SCALE GENOMIC DNA]</scope>
    <source>
        <strain evidence="1 2">Nm110</strain>
    </source>
</reference>
<dbReference type="PROSITE" id="PS51257">
    <property type="entry name" value="PROKAR_LIPOPROTEIN"/>
    <property type="match status" value="1"/>
</dbReference>
<accession>A0A1H2U3A5</accession>
<dbReference type="NCBIfam" id="TIGR04359">
    <property type="entry name" value="TrbK_RP4"/>
    <property type="match status" value="1"/>
</dbReference>